<gene>
    <name evidence="2" type="ORF">DI533_20270</name>
</gene>
<dbReference type="InterPro" id="IPR018964">
    <property type="entry name" value="Phage_phiJL001_Gp84_C"/>
</dbReference>
<dbReference type="Pfam" id="PF09931">
    <property type="entry name" value="Phage_phiJL001_Gp84_N"/>
    <property type="match status" value="1"/>
</dbReference>
<proteinExistence type="predicted"/>
<dbReference type="AlphaFoldDB" id="A0A2W5S0K7"/>
<dbReference type="Proteomes" id="UP000248975">
    <property type="component" value="Unassembled WGS sequence"/>
</dbReference>
<accession>A0A2W5S0K7</accession>
<feature type="domain" description="Bacteriophage phiJL001 Gp84 C-terminal" evidence="1">
    <location>
        <begin position="194"/>
        <end position="280"/>
    </location>
</feature>
<evidence type="ECO:0000313" key="2">
    <source>
        <dbReference type="EMBL" id="PZQ95189.1"/>
    </source>
</evidence>
<evidence type="ECO:0000259" key="1">
    <source>
        <dbReference type="Pfam" id="PF09356"/>
    </source>
</evidence>
<reference evidence="2 3" key="1">
    <citation type="submission" date="2017-08" db="EMBL/GenBank/DDBJ databases">
        <title>Infants hospitalized years apart are colonized by the same room-sourced microbial strains.</title>
        <authorList>
            <person name="Brooks B."/>
            <person name="Olm M.R."/>
            <person name="Firek B.A."/>
            <person name="Baker R."/>
            <person name="Thomas B.C."/>
            <person name="Morowitz M.J."/>
            <person name="Banfield J.F."/>
        </authorList>
    </citation>
    <scope>NUCLEOTIDE SEQUENCE [LARGE SCALE GENOMIC DNA]</scope>
    <source>
        <strain evidence="2">S2_003_000_R2_11</strain>
    </source>
</reference>
<evidence type="ECO:0000313" key="3">
    <source>
        <dbReference type="Proteomes" id="UP000248975"/>
    </source>
</evidence>
<name>A0A2W5S0K7_CERSP</name>
<comment type="caution">
    <text evidence="2">The sequence shown here is derived from an EMBL/GenBank/DDBJ whole genome shotgun (WGS) entry which is preliminary data.</text>
</comment>
<protein>
    <recommendedName>
        <fullName evidence="1">Bacteriophage phiJL001 Gp84 C-terminal domain-containing protein</fullName>
    </recommendedName>
</protein>
<organism evidence="2 3">
    <name type="scientific">Cereibacter sphaeroides</name>
    <name type="common">Rhodobacter sphaeroides</name>
    <dbReference type="NCBI Taxonomy" id="1063"/>
    <lineage>
        <taxon>Bacteria</taxon>
        <taxon>Pseudomonadati</taxon>
        <taxon>Pseudomonadota</taxon>
        <taxon>Alphaproteobacteria</taxon>
        <taxon>Rhodobacterales</taxon>
        <taxon>Paracoccaceae</taxon>
        <taxon>Cereibacter</taxon>
    </lineage>
</organism>
<dbReference type="EMBL" id="QFQS01000009">
    <property type="protein sequence ID" value="PZQ95189.1"/>
    <property type="molecule type" value="Genomic_DNA"/>
</dbReference>
<dbReference type="Pfam" id="PF09356">
    <property type="entry name" value="Phage_BR0599"/>
    <property type="match status" value="1"/>
</dbReference>
<sequence length="289" mass="31711">MTFAAHEESRFRGEPVDLYLFRYGSAANAFFAYTDAERAITVGGIQYEPTTIKRGNFQSSGTLDKQTLTVNTPINTGISNLFRVYPPGQVVSLVIRQGHANDDDNQFLVIWSGRVLSCERDGSEAALSCESSATSMKRSMLRRNYQLSCPHVLYGPECRANKLAATSQHQIISLTGTRVTLQDGWSGSTPPAKYVGGMIEWSVGGNKEQRTILNVYDDKTLSLAGPTTGLIAGQQIDVIKGCNHFWTFNSDGTTNEAQTDCISVHNNANNYGGDPWIPTENPINKNPFN</sequence>